<comment type="caution">
    <text evidence="3">The sequence shown here is derived from an EMBL/GenBank/DDBJ whole genome shotgun (WGS) entry which is preliminary data.</text>
</comment>
<keyword evidence="1" id="KW-0732">Signal</keyword>
<reference evidence="3 4" key="1">
    <citation type="submission" date="2015-01" db="EMBL/GenBank/DDBJ databases">
        <title>Evolution of Trichinella species and genotypes.</title>
        <authorList>
            <person name="Korhonen P.K."/>
            <person name="Edoardo P."/>
            <person name="Giuseppe L.R."/>
            <person name="Gasser R.B."/>
        </authorList>
    </citation>
    <scope>NUCLEOTIDE SEQUENCE [LARGE SCALE GENOMIC DNA]</scope>
    <source>
        <strain evidence="3">ISS13</strain>
    </source>
</reference>
<dbReference type="SUPFAM" id="SSF57256">
    <property type="entry name" value="Elafin-like"/>
    <property type="match status" value="1"/>
</dbReference>
<evidence type="ECO:0000313" key="4">
    <source>
        <dbReference type="Proteomes" id="UP000054632"/>
    </source>
</evidence>
<evidence type="ECO:0000259" key="2">
    <source>
        <dbReference type="PROSITE" id="PS51390"/>
    </source>
</evidence>
<dbReference type="Gene3D" id="4.10.75.10">
    <property type="entry name" value="Elafin-like"/>
    <property type="match status" value="1"/>
</dbReference>
<feature type="chain" id="PRO_5006876893" description="WAP domain-containing protein" evidence="1">
    <location>
        <begin position="20"/>
        <end position="363"/>
    </location>
</feature>
<dbReference type="InterPro" id="IPR008197">
    <property type="entry name" value="WAP_dom"/>
</dbReference>
<protein>
    <recommendedName>
        <fullName evidence="2">WAP domain-containing protein</fullName>
    </recommendedName>
</protein>
<dbReference type="GO" id="GO:0005576">
    <property type="term" value="C:extracellular region"/>
    <property type="evidence" value="ECO:0007669"/>
    <property type="project" value="InterPro"/>
</dbReference>
<evidence type="ECO:0000256" key="1">
    <source>
        <dbReference type="SAM" id="SignalP"/>
    </source>
</evidence>
<dbReference type="Proteomes" id="UP000054632">
    <property type="component" value="Unassembled WGS sequence"/>
</dbReference>
<feature type="domain" description="WAP" evidence="2">
    <location>
        <begin position="317"/>
        <end position="363"/>
    </location>
</feature>
<dbReference type="InterPro" id="IPR036645">
    <property type="entry name" value="Elafin-like_sf"/>
</dbReference>
<accession>A0A0V1DUY3</accession>
<dbReference type="AlphaFoldDB" id="A0A0V1DUY3"/>
<dbReference type="EMBL" id="JYDR01000213">
    <property type="protein sequence ID" value="KRY65390.1"/>
    <property type="molecule type" value="Genomic_DNA"/>
</dbReference>
<name>A0A0V1DUY3_TRIPS</name>
<dbReference type="GO" id="GO:0030414">
    <property type="term" value="F:peptidase inhibitor activity"/>
    <property type="evidence" value="ECO:0007669"/>
    <property type="project" value="InterPro"/>
</dbReference>
<gene>
    <name evidence="3" type="ORF">T4A_179</name>
</gene>
<feature type="signal peptide" evidence="1">
    <location>
        <begin position="1"/>
        <end position="19"/>
    </location>
</feature>
<proteinExistence type="predicted"/>
<sequence>MHFAVLTTVIQFSIVHVGAAPLDIIATWAGVVLNLTGEATEEISGFAHVVVNQNFGYCPDGSRSYSFCRRGICPGGRQCINVVCPDLSLTAEPCADESCNEPHYCYNGWCCSKKSANGIGAYPYGRFDLFDPFISNTEWLENQYGLYITFPRPIVETLNGVDNNIAEIIDELKEKLEENKETDQFEEAVNEDQLNVDDAVEAINNEKQSEEIQEEIGIMCPDHTYPIQQCPRGRCPTAQYCYNGWCCKNNFGGNNGNFPPFFPPNNGGGWQKCPDGSRHYGRCNYGYCPGNKICINGVCCRKPWNVNPEYPNHNHNWNNGYGRCPPFFGIPRNIHNNCRTNRDCPYGRKCCQTLTGKVCLIPQ</sequence>
<evidence type="ECO:0000313" key="3">
    <source>
        <dbReference type="EMBL" id="KRY65390.1"/>
    </source>
</evidence>
<dbReference type="InterPro" id="IPR006150">
    <property type="entry name" value="Cys_repeat_1"/>
</dbReference>
<dbReference type="Pfam" id="PF00095">
    <property type="entry name" value="WAP"/>
    <property type="match status" value="1"/>
</dbReference>
<dbReference type="PROSITE" id="PS51390">
    <property type="entry name" value="WAP"/>
    <property type="match status" value="1"/>
</dbReference>
<organism evidence="3 4">
    <name type="scientific">Trichinella pseudospiralis</name>
    <name type="common">Parasitic roundworm</name>
    <dbReference type="NCBI Taxonomy" id="6337"/>
    <lineage>
        <taxon>Eukaryota</taxon>
        <taxon>Metazoa</taxon>
        <taxon>Ecdysozoa</taxon>
        <taxon>Nematoda</taxon>
        <taxon>Enoplea</taxon>
        <taxon>Dorylaimia</taxon>
        <taxon>Trichinellida</taxon>
        <taxon>Trichinellidae</taxon>
        <taxon>Trichinella</taxon>
    </lineage>
</organism>
<dbReference type="SMART" id="SM00289">
    <property type="entry name" value="WR1"/>
    <property type="match status" value="3"/>
</dbReference>
<dbReference type="SMART" id="SM00217">
    <property type="entry name" value="WAP"/>
    <property type="match status" value="1"/>
</dbReference>